<accession>A0A1W4XN45</accession>
<dbReference type="CDD" id="cd06849">
    <property type="entry name" value="lipoyl_domain"/>
    <property type="match status" value="1"/>
</dbReference>
<dbReference type="Proteomes" id="UP000192223">
    <property type="component" value="Unplaced"/>
</dbReference>
<dbReference type="KEGG" id="apln:108743223"/>
<name>A0A1W4XN45_AGRPL</name>
<dbReference type="FunFam" id="2.40.50.100:FF:000010">
    <property type="entry name" value="Acetyltransferase component of pyruvate dehydrogenase complex"/>
    <property type="match status" value="1"/>
</dbReference>
<keyword evidence="4" id="KW-0450">Lipoyl</keyword>
<dbReference type="EC" id="2.3.1.12" evidence="3"/>
<feature type="domain" description="Lipoyl-binding" evidence="8">
    <location>
        <begin position="69"/>
        <end position="145"/>
    </location>
</feature>
<dbReference type="Gene3D" id="3.30.559.10">
    <property type="entry name" value="Chloramphenicol acetyltransferase-like domain"/>
    <property type="match status" value="1"/>
</dbReference>
<dbReference type="Gene3D" id="2.40.50.100">
    <property type="match status" value="1"/>
</dbReference>
<dbReference type="InterPro" id="IPR023213">
    <property type="entry name" value="CAT-like_dom_sf"/>
</dbReference>
<dbReference type="GO" id="GO:0045254">
    <property type="term" value="C:pyruvate dehydrogenase complex"/>
    <property type="evidence" value="ECO:0007669"/>
    <property type="project" value="InterPro"/>
</dbReference>
<dbReference type="InParanoid" id="A0A1W4XN45"/>
<dbReference type="Pfam" id="PF00198">
    <property type="entry name" value="2-oxoacid_dh"/>
    <property type="match status" value="1"/>
</dbReference>
<evidence type="ECO:0000256" key="5">
    <source>
        <dbReference type="ARBA" id="ARBA00022946"/>
    </source>
</evidence>
<sequence length="498" mass="53042">MFCRTIARNSLIKQTIRKSVSRTALRSISAGCCSNKELLNRKEVTAFNQAKPAKWNFQTVRNYSSYPPHIKVPLPALSPTMETGTIISWEKKEGDKLNEGDLLAEIETDKATMGFETPEEGYLAKILVPAGVKNIPIGKLVCIIVEKEEDVAKFKDFKDDSSPSPAAAAPAPSAPAPKPAAAAPQAPAAASAAASDTPPQGGRVLVSPMAKGLAEKKNIRLQGKGSGLFGSITSKDLDKLAAASAGAPAPPPSSPGAPPKAPTPAPGAAHVDIPVTNMRAVIAKRLTESKVQIPHYYVTMAINVDKLLKFRERVNKKYEKKGVKVSVNDFIIKATAAASKRVPEANSSWLGDVIRQYKNVDVAVAVATPKGLLTPIVKEVNDKGVIQISSEMKELAAKARDGKLQPHEFQGGTITVSNLGMMGVTHFTAVINPPHSIIIAIGATNDTLVPDKSEKGFKVAKIMHATASCDHRTVDGAVAAEWMQAFTECLEEPENMIL</sequence>
<organism evidence="9 10">
    <name type="scientific">Agrilus planipennis</name>
    <name type="common">Emerald ash borer</name>
    <name type="synonym">Agrilus marcopoli</name>
    <dbReference type="NCBI Taxonomy" id="224129"/>
    <lineage>
        <taxon>Eukaryota</taxon>
        <taxon>Metazoa</taxon>
        <taxon>Ecdysozoa</taxon>
        <taxon>Arthropoda</taxon>
        <taxon>Hexapoda</taxon>
        <taxon>Insecta</taxon>
        <taxon>Pterygota</taxon>
        <taxon>Neoptera</taxon>
        <taxon>Endopterygota</taxon>
        <taxon>Coleoptera</taxon>
        <taxon>Polyphaga</taxon>
        <taxon>Elateriformia</taxon>
        <taxon>Buprestoidea</taxon>
        <taxon>Buprestidae</taxon>
        <taxon>Agrilinae</taxon>
        <taxon>Agrilus</taxon>
    </lineage>
</organism>
<dbReference type="SUPFAM" id="SSF52777">
    <property type="entry name" value="CoA-dependent acyltransferases"/>
    <property type="match status" value="1"/>
</dbReference>
<feature type="compositionally biased region" description="Low complexity" evidence="7">
    <location>
        <begin position="162"/>
        <end position="171"/>
    </location>
</feature>
<dbReference type="STRING" id="224129.A0A1W4XN45"/>
<dbReference type="InterPro" id="IPR000089">
    <property type="entry name" value="Biotin_lipoyl"/>
</dbReference>
<dbReference type="InterPro" id="IPR003016">
    <property type="entry name" value="2-oxoA_DH_lipoyl-BS"/>
</dbReference>
<feature type="region of interest" description="Disordered" evidence="7">
    <location>
        <begin position="242"/>
        <end position="270"/>
    </location>
</feature>
<dbReference type="PROSITE" id="PS00189">
    <property type="entry name" value="LIPOYL"/>
    <property type="match status" value="1"/>
</dbReference>
<dbReference type="InterPro" id="IPR001078">
    <property type="entry name" value="2-oxoacid_DH_actylTfrase"/>
</dbReference>
<dbReference type="InterPro" id="IPR045257">
    <property type="entry name" value="E2/Pdx1"/>
</dbReference>
<dbReference type="SUPFAM" id="SSF51230">
    <property type="entry name" value="Single hybrid motif"/>
    <property type="match status" value="1"/>
</dbReference>
<dbReference type="InterPro" id="IPR011053">
    <property type="entry name" value="Single_hybrid_motif"/>
</dbReference>
<feature type="compositionally biased region" description="Low complexity" evidence="7">
    <location>
        <begin position="179"/>
        <end position="195"/>
    </location>
</feature>
<keyword evidence="5" id="KW-0809">Transit peptide</keyword>
<dbReference type="FunFam" id="3.30.559.10:FF:000003">
    <property type="entry name" value="Acetyltransferase component of pyruvate dehydrogenase complex"/>
    <property type="match status" value="1"/>
</dbReference>
<dbReference type="InterPro" id="IPR006257">
    <property type="entry name" value="LAT1"/>
</dbReference>
<evidence type="ECO:0000256" key="3">
    <source>
        <dbReference type="ARBA" id="ARBA00013114"/>
    </source>
</evidence>
<feature type="compositionally biased region" description="Pro residues" evidence="7">
    <location>
        <begin position="248"/>
        <end position="265"/>
    </location>
</feature>
<keyword evidence="9" id="KW-1185">Reference proteome</keyword>
<evidence type="ECO:0000256" key="1">
    <source>
        <dbReference type="ARBA" id="ARBA00001938"/>
    </source>
</evidence>
<evidence type="ECO:0000313" key="10">
    <source>
        <dbReference type="RefSeq" id="XP_018334202.1"/>
    </source>
</evidence>
<proteinExistence type="inferred from homology"/>
<feature type="region of interest" description="Disordered" evidence="7">
    <location>
        <begin position="156"/>
        <end position="205"/>
    </location>
</feature>
<keyword evidence="10" id="KW-0670">Pyruvate</keyword>
<evidence type="ECO:0000259" key="8">
    <source>
        <dbReference type="PROSITE" id="PS50968"/>
    </source>
</evidence>
<dbReference type="NCBIfam" id="TIGR01349">
    <property type="entry name" value="PDHac_trf_mito"/>
    <property type="match status" value="1"/>
</dbReference>
<dbReference type="GO" id="GO:0006086">
    <property type="term" value="P:pyruvate decarboxylation to acetyl-CoA"/>
    <property type="evidence" value="ECO:0007669"/>
    <property type="project" value="InterPro"/>
</dbReference>
<evidence type="ECO:0000256" key="2">
    <source>
        <dbReference type="ARBA" id="ARBA00007317"/>
    </source>
</evidence>
<dbReference type="AlphaFoldDB" id="A0A1W4XN45"/>
<comment type="similarity">
    <text evidence="2">Belongs to the 2-oxoacid dehydrogenase family.</text>
</comment>
<evidence type="ECO:0000256" key="7">
    <source>
        <dbReference type="SAM" id="MobiDB-lite"/>
    </source>
</evidence>
<dbReference type="CTD" id="34021"/>
<dbReference type="Pfam" id="PF00364">
    <property type="entry name" value="Biotin_lipoyl"/>
    <property type="match status" value="1"/>
</dbReference>
<comment type="cofactor">
    <cofactor evidence="1">
        <name>(R)-lipoate</name>
        <dbReference type="ChEBI" id="CHEBI:83088"/>
    </cofactor>
</comment>
<dbReference type="GO" id="GO:0004742">
    <property type="term" value="F:dihydrolipoyllysine-residue acetyltransferase activity"/>
    <property type="evidence" value="ECO:0007669"/>
    <property type="project" value="UniProtKB-EC"/>
</dbReference>
<evidence type="ECO:0000313" key="9">
    <source>
        <dbReference type="Proteomes" id="UP000192223"/>
    </source>
</evidence>
<gene>
    <name evidence="10" type="primary">LOC108743223</name>
</gene>
<dbReference type="PANTHER" id="PTHR23151:SF90">
    <property type="entry name" value="DIHYDROLIPOYLLYSINE-RESIDUE ACETYLTRANSFERASE COMPONENT OF PYRUVATE DEHYDROGENASE COMPLEX, MITOCHONDRIAL-RELATED"/>
    <property type="match status" value="1"/>
</dbReference>
<dbReference type="PANTHER" id="PTHR23151">
    <property type="entry name" value="DIHYDROLIPOAMIDE ACETYL/SUCCINYL-TRANSFERASE-RELATED"/>
    <property type="match status" value="1"/>
</dbReference>
<dbReference type="RefSeq" id="XP_018334202.1">
    <property type="nucleotide sequence ID" value="XM_018478700.2"/>
</dbReference>
<dbReference type="GeneID" id="108743223"/>
<dbReference type="OrthoDB" id="537444at2759"/>
<evidence type="ECO:0000256" key="4">
    <source>
        <dbReference type="ARBA" id="ARBA00022823"/>
    </source>
</evidence>
<evidence type="ECO:0000256" key="6">
    <source>
        <dbReference type="ARBA" id="ARBA00032943"/>
    </source>
</evidence>
<protein>
    <recommendedName>
        <fullName evidence="3">dihydrolipoyllysine-residue acetyltransferase</fullName>
        <ecNumber evidence="3">2.3.1.12</ecNumber>
    </recommendedName>
    <alternativeName>
        <fullName evidence="6">Pyruvate dehydrogenase complex component E2</fullName>
    </alternativeName>
</protein>
<reference evidence="10" key="1">
    <citation type="submission" date="2025-08" db="UniProtKB">
        <authorList>
            <consortium name="RefSeq"/>
        </authorList>
    </citation>
    <scope>IDENTIFICATION</scope>
    <source>
        <tissue evidence="10">Entire body</tissue>
    </source>
</reference>
<dbReference type="PROSITE" id="PS50968">
    <property type="entry name" value="BIOTINYL_LIPOYL"/>
    <property type="match status" value="1"/>
</dbReference>
<dbReference type="FunCoup" id="A0A1W4XN45">
    <property type="interactions" value="1620"/>
</dbReference>